<dbReference type="Pfam" id="PF06259">
    <property type="entry name" value="Abhydrolase_8"/>
    <property type="match status" value="1"/>
</dbReference>
<dbReference type="SUPFAM" id="SSF140453">
    <property type="entry name" value="EsxAB dimer-like"/>
    <property type="match status" value="1"/>
</dbReference>
<proteinExistence type="predicted"/>
<organism evidence="3 4">
    <name type="scientific">Natronoglycomyces albus</name>
    <dbReference type="NCBI Taxonomy" id="2811108"/>
    <lineage>
        <taxon>Bacteria</taxon>
        <taxon>Bacillati</taxon>
        <taxon>Actinomycetota</taxon>
        <taxon>Actinomycetes</taxon>
        <taxon>Glycomycetales</taxon>
        <taxon>Glycomycetaceae</taxon>
        <taxon>Natronoglycomyces</taxon>
    </lineage>
</organism>
<dbReference type="AlphaFoldDB" id="A0A895XG70"/>
<feature type="region of interest" description="Disordered" evidence="1">
    <location>
        <begin position="92"/>
        <end position="143"/>
    </location>
</feature>
<keyword evidence="4" id="KW-1185">Reference proteome</keyword>
<dbReference type="RefSeq" id="WP_213170860.1">
    <property type="nucleotide sequence ID" value="NZ_CP070496.1"/>
</dbReference>
<dbReference type="KEGG" id="nav:JQS30_13995"/>
<sequence>MANKVDTDLEQMRSAADETDQVLAEIRTDSQSVDSTLFNLMQTFKGQTADDLSAFRFTFSIESALITGRLNDIAMALRHNIRNYGETDQANAQGITGASGGSGSLAESLRGPDGAARPDGNGFLSQAEANNEAPPGGASPQEVADWWDSLSEDQQQHILENSPENVADVNGVPASARDIANRAILDDKLTQNAIDLEAVNLDIAQQDEGTFLNPNRELDALIVKREQLQSELVRMDNLKSEIAEPYLGLDHLLLGFDESSESGRPIVFLGDPGTSDHLSVHVTGTDSNLDPDSFNELMDRTRNLAEDAINDSGDSVAVALWFDYDAPQGISNAISEQPASEGAPGLTAFSDGMRATSGSDSVSYLGHSYGSTIIGHAAASSDGLNTDRIMLIGSPGAGAIHASEFGIGAENVYATTASGDIIGWAGLPGDNDVLVHGTDPVHENFGAHVLESDNRTGDAKSKGNHSGYYDPGNQFRENSSNVITDNVGN</sequence>
<protein>
    <recommendedName>
        <fullName evidence="2">DUF1023 domain-containing protein</fullName>
    </recommendedName>
</protein>
<dbReference type="EMBL" id="CP070496">
    <property type="protein sequence ID" value="QSB04861.1"/>
    <property type="molecule type" value="Genomic_DNA"/>
</dbReference>
<dbReference type="Gene3D" id="3.40.50.1820">
    <property type="entry name" value="alpha/beta hydrolase"/>
    <property type="match status" value="1"/>
</dbReference>
<reference evidence="3" key="1">
    <citation type="submission" date="2021-02" db="EMBL/GenBank/DDBJ databases">
        <title>Natronoglycomyces albus gen. nov., sp. nov, a haloalkaliphilic actinobacterium from a soda solonchak soil.</title>
        <authorList>
            <person name="Sorokin D.Y."/>
            <person name="Khijniak T.V."/>
            <person name="Zakharycheva A.P."/>
            <person name="Boueva O.V."/>
            <person name="Ariskina E.V."/>
            <person name="Hahnke R.L."/>
            <person name="Bunk B."/>
            <person name="Sproer C."/>
            <person name="Schumann P."/>
            <person name="Evtushenko L.I."/>
            <person name="Kublanov I.V."/>
        </authorList>
    </citation>
    <scope>NUCLEOTIDE SEQUENCE</scope>
    <source>
        <strain evidence="3">DSM 106290</strain>
    </source>
</reference>
<accession>A0A895XG70</accession>
<evidence type="ECO:0000256" key="1">
    <source>
        <dbReference type="SAM" id="MobiDB-lite"/>
    </source>
</evidence>
<gene>
    <name evidence="3" type="ORF">JQS30_13995</name>
</gene>
<dbReference type="InterPro" id="IPR036689">
    <property type="entry name" value="ESAT-6-like_sf"/>
</dbReference>
<dbReference type="Gene3D" id="1.10.287.1060">
    <property type="entry name" value="ESAT-6-like"/>
    <property type="match status" value="1"/>
</dbReference>
<dbReference type="SUPFAM" id="SSF53474">
    <property type="entry name" value="alpha/beta-Hydrolases"/>
    <property type="match status" value="1"/>
</dbReference>
<feature type="compositionally biased region" description="Polar residues" evidence="1">
    <location>
        <begin position="475"/>
        <end position="489"/>
    </location>
</feature>
<dbReference type="InterPro" id="IPR029058">
    <property type="entry name" value="AB_hydrolase_fold"/>
</dbReference>
<feature type="compositionally biased region" description="Basic and acidic residues" evidence="1">
    <location>
        <begin position="450"/>
        <end position="461"/>
    </location>
</feature>
<feature type="domain" description="DUF1023" evidence="2">
    <location>
        <begin position="262"/>
        <end position="422"/>
    </location>
</feature>
<evidence type="ECO:0000313" key="4">
    <source>
        <dbReference type="Proteomes" id="UP000662939"/>
    </source>
</evidence>
<evidence type="ECO:0000259" key="2">
    <source>
        <dbReference type="Pfam" id="PF06259"/>
    </source>
</evidence>
<evidence type="ECO:0000313" key="3">
    <source>
        <dbReference type="EMBL" id="QSB04861.1"/>
    </source>
</evidence>
<dbReference type="InterPro" id="IPR010427">
    <property type="entry name" value="DUF1023"/>
</dbReference>
<name>A0A895XG70_9ACTN</name>
<feature type="region of interest" description="Disordered" evidence="1">
    <location>
        <begin position="449"/>
        <end position="489"/>
    </location>
</feature>
<dbReference type="Proteomes" id="UP000662939">
    <property type="component" value="Chromosome"/>
</dbReference>